<organism evidence="2 3">
    <name type="scientific">Companilactobacillus farciminis</name>
    <dbReference type="NCBI Taxonomy" id="1612"/>
    <lineage>
        <taxon>Bacteria</taxon>
        <taxon>Bacillati</taxon>
        <taxon>Bacillota</taxon>
        <taxon>Bacilli</taxon>
        <taxon>Lactobacillales</taxon>
        <taxon>Lactobacillaceae</taxon>
        <taxon>Companilactobacillus</taxon>
    </lineage>
</organism>
<evidence type="ECO:0000313" key="3">
    <source>
        <dbReference type="Proteomes" id="UP000295257"/>
    </source>
</evidence>
<proteinExistence type="predicted"/>
<evidence type="ECO:0000313" key="2">
    <source>
        <dbReference type="EMBL" id="TDG70975.1"/>
    </source>
</evidence>
<sequence>MKKSLFAIIKGYQPIIMRKGFLMSKSNDHRSLVNCKHHTVFTKGALSQYLFTLIFVLISQFNFLIGSQW</sequence>
<dbReference type="Proteomes" id="UP000295257">
    <property type="component" value="Unassembled WGS sequence"/>
</dbReference>
<dbReference type="AlphaFoldDB" id="A0A4R5NCW8"/>
<gene>
    <name evidence="2" type="ORF">C5L30_000752</name>
</gene>
<evidence type="ECO:0000256" key="1">
    <source>
        <dbReference type="SAM" id="Phobius"/>
    </source>
</evidence>
<keyword evidence="1" id="KW-0812">Transmembrane</keyword>
<protein>
    <submittedName>
        <fullName evidence="2">Uncharacterized protein</fullName>
    </submittedName>
</protein>
<comment type="caution">
    <text evidence="2">The sequence shown here is derived from an EMBL/GenBank/DDBJ whole genome shotgun (WGS) entry which is preliminary data.</text>
</comment>
<feature type="transmembrane region" description="Helical" evidence="1">
    <location>
        <begin position="46"/>
        <end position="65"/>
    </location>
</feature>
<reference evidence="2 3" key="1">
    <citation type="journal article" date="2019" name="Appl. Microbiol. Biotechnol.">
        <title>Uncovering carbohydrate metabolism through a genotype-phenotype association study of 56 lactic acid bacteria genomes.</title>
        <authorList>
            <person name="Buron-Moles G."/>
            <person name="Chailyan A."/>
            <person name="Dolejs I."/>
            <person name="Forster J."/>
            <person name="Miks M.H."/>
        </authorList>
    </citation>
    <scope>NUCLEOTIDE SEQUENCE [LARGE SCALE GENOMIC DNA]</scope>
    <source>
        <strain evidence="2 3">ATCC 29644</strain>
    </source>
</reference>
<accession>A0A4R5NCW8</accession>
<keyword evidence="3" id="KW-1185">Reference proteome</keyword>
<dbReference type="EMBL" id="PUFN01000023">
    <property type="protein sequence ID" value="TDG70975.1"/>
    <property type="molecule type" value="Genomic_DNA"/>
</dbReference>
<keyword evidence="1" id="KW-0472">Membrane</keyword>
<keyword evidence="1" id="KW-1133">Transmembrane helix</keyword>
<name>A0A4R5NCW8_9LACO</name>